<dbReference type="GO" id="GO:0004806">
    <property type="term" value="F:triacylglycerol lipase activity"/>
    <property type="evidence" value="ECO:0007669"/>
    <property type="project" value="TreeGrafter"/>
</dbReference>
<protein>
    <recommendedName>
        <fullName evidence="1">AB hydrolase-1 domain-containing protein</fullName>
    </recommendedName>
</protein>
<proteinExistence type="predicted"/>
<evidence type="ECO:0000313" key="2">
    <source>
        <dbReference type="EMBL" id="OJJ35057.1"/>
    </source>
</evidence>
<sequence>MSLTTGTLVRDNIDLYYELRGTGPPLLLIPGGYGTCIPYTKIADHLSARFRVITLDRRGYLRSKKRHPSRSNSQTLFTENAHDIAALLQTVTREPVLAFASSFGTYPSIELLRLYPSLIRKLIIHDPVIVDLVTPRNQIPVRNGLKAGVHAYRTHGGAAASTHLTHLVTNEADHALIRGSRGFAQMRDVILQSLQFLFDEEVDAALGYVTDVPFLRSQRDRIYLVKGELTSTPFTAEPVVMLARGMGVDIKEIVGGHAGFVISPGEFSGALEGILGIGRESKL</sequence>
<feature type="domain" description="AB hydrolase-1" evidence="1">
    <location>
        <begin position="24"/>
        <end position="128"/>
    </location>
</feature>
<name>A0A1L9RJN4_ASPWE</name>
<evidence type="ECO:0000313" key="3">
    <source>
        <dbReference type="Proteomes" id="UP000184383"/>
    </source>
</evidence>
<dbReference type="InterPro" id="IPR029058">
    <property type="entry name" value="AB_hydrolase_fold"/>
</dbReference>
<gene>
    <name evidence="2" type="ORF">ASPWEDRAFT_489809</name>
</gene>
<evidence type="ECO:0000259" key="1">
    <source>
        <dbReference type="Pfam" id="PF00561"/>
    </source>
</evidence>
<accession>A0A1L9RJN4</accession>
<dbReference type="OrthoDB" id="408373at2759"/>
<dbReference type="Proteomes" id="UP000184383">
    <property type="component" value="Unassembled WGS sequence"/>
</dbReference>
<dbReference type="STRING" id="1073089.A0A1L9RJN4"/>
<dbReference type="Pfam" id="PF00561">
    <property type="entry name" value="Abhydrolase_1"/>
    <property type="match status" value="1"/>
</dbReference>
<dbReference type="EMBL" id="KV878212">
    <property type="protein sequence ID" value="OJJ35057.1"/>
    <property type="molecule type" value="Genomic_DNA"/>
</dbReference>
<dbReference type="InterPro" id="IPR050471">
    <property type="entry name" value="AB_hydrolase"/>
</dbReference>
<dbReference type="GO" id="GO:0046503">
    <property type="term" value="P:glycerolipid catabolic process"/>
    <property type="evidence" value="ECO:0007669"/>
    <property type="project" value="TreeGrafter"/>
</dbReference>
<reference evidence="3" key="1">
    <citation type="journal article" date="2017" name="Genome Biol.">
        <title>Comparative genomics reveals high biological diversity and specific adaptations in the industrially and medically important fungal genus Aspergillus.</title>
        <authorList>
            <person name="de Vries R.P."/>
            <person name="Riley R."/>
            <person name="Wiebenga A."/>
            <person name="Aguilar-Osorio G."/>
            <person name="Amillis S."/>
            <person name="Uchima C.A."/>
            <person name="Anderluh G."/>
            <person name="Asadollahi M."/>
            <person name="Askin M."/>
            <person name="Barry K."/>
            <person name="Battaglia E."/>
            <person name="Bayram O."/>
            <person name="Benocci T."/>
            <person name="Braus-Stromeyer S.A."/>
            <person name="Caldana C."/>
            <person name="Canovas D."/>
            <person name="Cerqueira G.C."/>
            <person name="Chen F."/>
            <person name="Chen W."/>
            <person name="Choi C."/>
            <person name="Clum A."/>
            <person name="Dos Santos R.A."/>
            <person name="Damasio A.R."/>
            <person name="Diallinas G."/>
            <person name="Emri T."/>
            <person name="Fekete E."/>
            <person name="Flipphi M."/>
            <person name="Freyberg S."/>
            <person name="Gallo A."/>
            <person name="Gournas C."/>
            <person name="Habgood R."/>
            <person name="Hainaut M."/>
            <person name="Harispe M.L."/>
            <person name="Henrissat B."/>
            <person name="Hilden K.S."/>
            <person name="Hope R."/>
            <person name="Hossain A."/>
            <person name="Karabika E."/>
            <person name="Karaffa L."/>
            <person name="Karanyi Z."/>
            <person name="Krasevec N."/>
            <person name="Kuo A."/>
            <person name="Kusch H."/>
            <person name="LaButti K."/>
            <person name="Lagendijk E.L."/>
            <person name="Lapidus A."/>
            <person name="Levasseur A."/>
            <person name="Lindquist E."/>
            <person name="Lipzen A."/>
            <person name="Logrieco A.F."/>
            <person name="MacCabe A."/>
            <person name="Maekelae M.R."/>
            <person name="Malavazi I."/>
            <person name="Melin P."/>
            <person name="Meyer V."/>
            <person name="Mielnichuk N."/>
            <person name="Miskei M."/>
            <person name="Molnar A.P."/>
            <person name="Mule G."/>
            <person name="Ngan C.Y."/>
            <person name="Orejas M."/>
            <person name="Orosz E."/>
            <person name="Ouedraogo J.P."/>
            <person name="Overkamp K.M."/>
            <person name="Park H.-S."/>
            <person name="Perrone G."/>
            <person name="Piumi F."/>
            <person name="Punt P.J."/>
            <person name="Ram A.F."/>
            <person name="Ramon A."/>
            <person name="Rauscher S."/>
            <person name="Record E."/>
            <person name="Riano-Pachon D.M."/>
            <person name="Robert V."/>
            <person name="Roehrig J."/>
            <person name="Ruller R."/>
            <person name="Salamov A."/>
            <person name="Salih N.S."/>
            <person name="Samson R.A."/>
            <person name="Sandor E."/>
            <person name="Sanguinetti M."/>
            <person name="Schuetze T."/>
            <person name="Sepcic K."/>
            <person name="Shelest E."/>
            <person name="Sherlock G."/>
            <person name="Sophianopoulou V."/>
            <person name="Squina F.M."/>
            <person name="Sun H."/>
            <person name="Susca A."/>
            <person name="Todd R.B."/>
            <person name="Tsang A."/>
            <person name="Unkles S.E."/>
            <person name="van de Wiele N."/>
            <person name="van Rossen-Uffink D."/>
            <person name="Oliveira J.V."/>
            <person name="Vesth T.C."/>
            <person name="Visser J."/>
            <person name="Yu J.-H."/>
            <person name="Zhou M."/>
            <person name="Andersen M.R."/>
            <person name="Archer D.B."/>
            <person name="Baker S.E."/>
            <person name="Benoit I."/>
            <person name="Brakhage A.A."/>
            <person name="Braus G.H."/>
            <person name="Fischer R."/>
            <person name="Frisvad J.C."/>
            <person name="Goldman G.H."/>
            <person name="Houbraken J."/>
            <person name="Oakley B."/>
            <person name="Pocsi I."/>
            <person name="Scazzocchio C."/>
            <person name="Seiboth B."/>
            <person name="vanKuyk P.A."/>
            <person name="Wortman J."/>
            <person name="Dyer P.S."/>
            <person name="Grigoriev I.V."/>
        </authorList>
    </citation>
    <scope>NUCLEOTIDE SEQUENCE [LARGE SCALE GENOMIC DNA]</scope>
    <source>
        <strain evidence="3">DTO 134E9</strain>
    </source>
</reference>
<dbReference type="SUPFAM" id="SSF53474">
    <property type="entry name" value="alpha/beta-Hydrolases"/>
    <property type="match status" value="1"/>
</dbReference>
<dbReference type="GeneID" id="63753042"/>
<dbReference type="Gene3D" id="3.40.50.1820">
    <property type="entry name" value="alpha/beta hydrolase"/>
    <property type="match status" value="1"/>
</dbReference>
<organism evidence="2 3">
    <name type="scientific">Aspergillus wentii DTO 134E9</name>
    <dbReference type="NCBI Taxonomy" id="1073089"/>
    <lineage>
        <taxon>Eukaryota</taxon>
        <taxon>Fungi</taxon>
        <taxon>Dikarya</taxon>
        <taxon>Ascomycota</taxon>
        <taxon>Pezizomycotina</taxon>
        <taxon>Eurotiomycetes</taxon>
        <taxon>Eurotiomycetidae</taxon>
        <taxon>Eurotiales</taxon>
        <taxon>Aspergillaceae</taxon>
        <taxon>Aspergillus</taxon>
        <taxon>Aspergillus subgen. Cremei</taxon>
    </lineage>
</organism>
<dbReference type="PANTHER" id="PTHR43433:SF5">
    <property type="entry name" value="AB HYDROLASE-1 DOMAIN-CONTAINING PROTEIN"/>
    <property type="match status" value="1"/>
</dbReference>
<dbReference type="RefSeq" id="XP_040688733.1">
    <property type="nucleotide sequence ID" value="XM_040837194.1"/>
</dbReference>
<dbReference type="VEuPathDB" id="FungiDB:ASPWEDRAFT_489809"/>
<dbReference type="PANTHER" id="PTHR43433">
    <property type="entry name" value="HYDROLASE, ALPHA/BETA FOLD FAMILY PROTEIN"/>
    <property type="match status" value="1"/>
</dbReference>
<dbReference type="InterPro" id="IPR000073">
    <property type="entry name" value="AB_hydrolase_1"/>
</dbReference>
<dbReference type="AlphaFoldDB" id="A0A1L9RJN4"/>
<keyword evidence="3" id="KW-1185">Reference proteome</keyword>